<gene>
    <name evidence="1" type="ORF">MettiDRAFT_0761</name>
</gene>
<dbReference type="STRING" id="1090322.MettiDRAFT_0761"/>
<sequence>MFINNIMHCKLKTTALLLACILLISPTNASLFESRYPYIKSHEVDSVEMQDGHPVITSAGCIVWTNCTLHYRYGFDRIDQVLAVLSDPEGEVIDFRYADLEQNTTKLDIRSS</sequence>
<name>W9DV81_METTI</name>
<dbReference type="AlphaFoldDB" id="W9DV81"/>
<protein>
    <submittedName>
        <fullName evidence="1">Uncharacterized protein</fullName>
    </submittedName>
</protein>
<comment type="caution">
    <text evidence="1">The sequence shown here is derived from an EMBL/GenBank/DDBJ whole genome shotgun (WGS) entry which is preliminary data.</text>
</comment>
<proteinExistence type="predicted"/>
<evidence type="ECO:0000313" key="2">
    <source>
        <dbReference type="Proteomes" id="UP000019483"/>
    </source>
</evidence>
<accession>W9DV81</accession>
<reference evidence="1 2" key="1">
    <citation type="submission" date="2013-08" db="EMBL/GenBank/DDBJ databases">
        <authorList>
            <consortium name="DOE Joint Genome Institute"/>
            <person name="Eisen J."/>
            <person name="Huntemann M."/>
            <person name="Han J."/>
            <person name="Chen A."/>
            <person name="Kyrpides N."/>
            <person name="Mavromatis K."/>
            <person name="Markowitz V."/>
            <person name="Palaniappan K."/>
            <person name="Ivanova N."/>
            <person name="Schaumberg A."/>
            <person name="Pati A."/>
            <person name="Liolios K."/>
            <person name="Nordberg H.P."/>
            <person name="Cantor M.N."/>
            <person name="Hua S.X."/>
            <person name="Woyke T."/>
        </authorList>
    </citation>
    <scope>NUCLEOTIDE SEQUENCE [LARGE SCALE GENOMIC DNA]</scope>
    <source>
        <strain evidence="1 2">DSM 2278</strain>
    </source>
</reference>
<dbReference type="EMBL" id="AZAJ01000001">
    <property type="protein sequence ID" value="ETA67341.1"/>
    <property type="molecule type" value="Genomic_DNA"/>
</dbReference>
<keyword evidence="2" id="KW-1185">Reference proteome</keyword>
<evidence type="ECO:0000313" key="1">
    <source>
        <dbReference type="EMBL" id="ETA67341.1"/>
    </source>
</evidence>
<dbReference type="Proteomes" id="UP000019483">
    <property type="component" value="Unassembled WGS sequence"/>
</dbReference>
<organism evidence="1 2">
    <name type="scientific">Methanolobus tindarius DSM 2278</name>
    <dbReference type="NCBI Taxonomy" id="1090322"/>
    <lineage>
        <taxon>Archaea</taxon>
        <taxon>Methanobacteriati</taxon>
        <taxon>Methanobacteriota</taxon>
        <taxon>Stenosarchaea group</taxon>
        <taxon>Methanomicrobia</taxon>
        <taxon>Methanosarcinales</taxon>
        <taxon>Methanosarcinaceae</taxon>
        <taxon>Methanolobus</taxon>
    </lineage>
</organism>